<name>A0ABT2WJC3_9BACI</name>
<dbReference type="Proteomes" id="UP001208656">
    <property type="component" value="Unassembled WGS sequence"/>
</dbReference>
<evidence type="ECO:0000259" key="2">
    <source>
        <dbReference type="Pfam" id="PF06855"/>
    </source>
</evidence>
<evidence type="ECO:0000313" key="3">
    <source>
        <dbReference type="EMBL" id="MCU9595753.1"/>
    </source>
</evidence>
<evidence type="ECO:0000256" key="1">
    <source>
        <dbReference type="HAMAP-Rule" id="MF_01538"/>
    </source>
</evidence>
<sequence length="73" mass="8882">MAKSFYHFLMRFRNGNDELSKFAEGAFRDLSFPKESNDYDELSRYLELNGDYLSTMTIFDLAWTYYEQYENKF</sequence>
<protein>
    <recommendedName>
        <fullName evidence="1">UPF0346 protein OEV82_15105</fullName>
    </recommendedName>
</protein>
<gene>
    <name evidence="3" type="ORF">OEV82_15105</name>
</gene>
<dbReference type="InterPro" id="IPR036806">
    <property type="entry name" value="YozE_SAM-like_sf"/>
</dbReference>
<comment type="similarity">
    <text evidence="1">Belongs to the UPF0346 family.</text>
</comment>
<dbReference type="NCBIfam" id="NF010193">
    <property type="entry name" value="PRK13672.1"/>
    <property type="match status" value="1"/>
</dbReference>
<comment type="caution">
    <text evidence="3">The sequence shown here is derived from an EMBL/GenBank/DDBJ whole genome shotgun (WGS) entry which is preliminary data.</text>
</comment>
<dbReference type="InterPro" id="IPR010673">
    <property type="entry name" value="UPF0346"/>
</dbReference>
<dbReference type="Gene3D" id="1.10.150.260">
    <property type="entry name" value="YozE SAM-like"/>
    <property type="match status" value="1"/>
</dbReference>
<dbReference type="Pfam" id="PF06855">
    <property type="entry name" value="YozE_SAM_like"/>
    <property type="match status" value="1"/>
</dbReference>
<accession>A0ABT2WJC3</accession>
<dbReference type="RefSeq" id="WP_173658437.1">
    <property type="nucleotide sequence ID" value="NZ_JAOUSE010000073.1"/>
</dbReference>
<keyword evidence="4" id="KW-1185">Reference proteome</keyword>
<proteinExistence type="inferred from homology"/>
<evidence type="ECO:0000313" key="4">
    <source>
        <dbReference type="Proteomes" id="UP001208656"/>
    </source>
</evidence>
<dbReference type="InterPro" id="IPR023089">
    <property type="entry name" value="YozE_SAM-like"/>
</dbReference>
<dbReference type="EMBL" id="JAOUSE010000073">
    <property type="protein sequence ID" value="MCU9595753.1"/>
    <property type="molecule type" value="Genomic_DNA"/>
</dbReference>
<feature type="domain" description="YozE SAM-like" evidence="2">
    <location>
        <begin position="4"/>
        <end position="68"/>
    </location>
</feature>
<dbReference type="HAMAP" id="MF_01538">
    <property type="entry name" value="UPF0346"/>
    <property type="match status" value="1"/>
</dbReference>
<reference evidence="3 4" key="1">
    <citation type="submission" date="2022-10" db="EMBL/GenBank/DDBJ databases">
        <title>Description of Fervidibacillus gen. nov. in the family Fervidibacillaceae fam. nov. with two species, Fervidibacillus albus sp. nov., and Fervidibacillus halotolerans sp. nov., isolated from tidal flat sediments.</title>
        <authorList>
            <person name="Kwon K.K."/>
            <person name="Yang S.-H."/>
        </authorList>
    </citation>
    <scope>NUCLEOTIDE SEQUENCE [LARGE SCALE GENOMIC DNA]</scope>
    <source>
        <strain evidence="3 4">DSM 23332</strain>
    </source>
</reference>
<dbReference type="PIRSF" id="PIRSF037262">
    <property type="entry name" value="UCP037262"/>
    <property type="match status" value="1"/>
</dbReference>
<organism evidence="3 4">
    <name type="scientific">Pallidibacillus thermolactis</name>
    <dbReference type="NCBI Taxonomy" id="251051"/>
    <lineage>
        <taxon>Bacteria</taxon>
        <taxon>Bacillati</taxon>
        <taxon>Bacillota</taxon>
        <taxon>Bacilli</taxon>
        <taxon>Bacillales</taxon>
        <taxon>Bacillaceae</taxon>
        <taxon>Pallidibacillus</taxon>
    </lineage>
</organism>
<dbReference type="SUPFAM" id="SSF140652">
    <property type="entry name" value="YozE-like"/>
    <property type="match status" value="1"/>
</dbReference>